<dbReference type="AlphaFoldDB" id="A0A6J6EUC5"/>
<name>A0A6J6EUC5_9ZZZZ</name>
<dbReference type="EMBL" id="CAEZTR010000049">
    <property type="protein sequence ID" value="CAB4578263.1"/>
    <property type="molecule type" value="Genomic_DNA"/>
</dbReference>
<feature type="region of interest" description="Disordered" evidence="1">
    <location>
        <begin position="32"/>
        <end position="68"/>
    </location>
</feature>
<organism evidence="3">
    <name type="scientific">freshwater metagenome</name>
    <dbReference type="NCBI Taxonomy" id="449393"/>
    <lineage>
        <taxon>unclassified sequences</taxon>
        <taxon>metagenomes</taxon>
        <taxon>ecological metagenomes</taxon>
    </lineage>
</organism>
<feature type="compositionally biased region" description="Polar residues" evidence="1">
    <location>
        <begin position="59"/>
        <end position="68"/>
    </location>
</feature>
<protein>
    <submittedName>
        <fullName evidence="3">Unannotated protein</fullName>
    </submittedName>
</protein>
<accession>A0A6J6EUC5</accession>
<proteinExistence type="predicted"/>
<sequence length="178" mass="18047">MGTFRITAPVWRSVGIALVFATALVAAGCGSSSTSSTSSSTPSSTSSTTTQAASGTSSVPQSPSTLPASLQAPCSALASTLEIGDLQPKNSGNWSAERQRILTDAASNVELFSAAIKGAPADISASLEMLKSYSAWIGTTLSNSSSFDSASSAVNAYPELAGVSRAASIVDNWKRQNC</sequence>
<gene>
    <name evidence="2" type="ORF">UFOPK1495_00996</name>
    <name evidence="3" type="ORF">UFOPK1711_00971</name>
</gene>
<evidence type="ECO:0000313" key="2">
    <source>
        <dbReference type="EMBL" id="CAB4552863.1"/>
    </source>
</evidence>
<evidence type="ECO:0000313" key="3">
    <source>
        <dbReference type="EMBL" id="CAB4578263.1"/>
    </source>
</evidence>
<feature type="compositionally biased region" description="Low complexity" evidence="1">
    <location>
        <begin position="32"/>
        <end position="58"/>
    </location>
</feature>
<dbReference type="PROSITE" id="PS51257">
    <property type="entry name" value="PROKAR_LIPOPROTEIN"/>
    <property type="match status" value="1"/>
</dbReference>
<dbReference type="EMBL" id="CAEZSU010000097">
    <property type="protein sequence ID" value="CAB4552863.1"/>
    <property type="molecule type" value="Genomic_DNA"/>
</dbReference>
<reference evidence="3" key="1">
    <citation type="submission" date="2020-05" db="EMBL/GenBank/DDBJ databases">
        <authorList>
            <person name="Chiriac C."/>
            <person name="Salcher M."/>
            <person name="Ghai R."/>
            <person name="Kavagutti S V."/>
        </authorList>
    </citation>
    <scope>NUCLEOTIDE SEQUENCE</scope>
</reference>
<evidence type="ECO:0000256" key="1">
    <source>
        <dbReference type="SAM" id="MobiDB-lite"/>
    </source>
</evidence>